<protein>
    <submittedName>
        <fullName evidence="6">16. heat shock protein, peroxisomal</fullName>
    </submittedName>
</protein>
<dbReference type="Gene3D" id="2.60.40.790">
    <property type="match status" value="1"/>
</dbReference>
<feature type="region of interest" description="Disordered" evidence="4">
    <location>
        <begin position="173"/>
        <end position="192"/>
    </location>
</feature>
<name>A0A1D1XLF9_9ARAE</name>
<dbReference type="AlphaFoldDB" id="A0A1D1XLF9"/>
<dbReference type="Pfam" id="PF00011">
    <property type="entry name" value="HSP20"/>
    <property type="match status" value="1"/>
</dbReference>
<keyword evidence="1 6" id="KW-0346">Stress response</keyword>
<comment type="similarity">
    <text evidence="2 3">Belongs to the small heat shock protein (HSP20) family.</text>
</comment>
<evidence type="ECO:0000256" key="1">
    <source>
        <dbReference type="ARBA" id="ARBA00023016"/>
    </source>
</evidence>
<evidence type="ECO:0000256" key="3">
    <source>
        <dbReference type="RuleBase" id="RU003616"/>
    </source>
</evidence>
<dbReference type="InterPro" id="IPR031107">
    <property type="entry name" value="Small_HSP"/>
</dbReference>
<feature type="domain" description="SHSP" evidence="5">
    <location>
        <begin position="73"/>
        <end position="189"/>
    </location>
</feature>
<evidence type="ECO:0000256" key="2">
    <source>
        <dbReference type="PROSITE-ProRule" id="PRU00285"/>
    </source>
</evidence>
<dbReference type="InterPro" id="IPR008978">
    <property type="entry name" value="HSP20-like_chaperone"/>
</dbReference>
<feature type="non-terminal residue" evidence="6">
    <location>
        <position position="1"/>
    </location>
</feature>
<organism evidence="6">
    <name type="scientific">Anthurium amnicola</name>
    <dbReference type="NCBI Taxonomy" id="1678845"/>
    <lineage>
        <taxon>Eukaryota</taxon>
        <taxon>Viridiplantae</taxon>
        <taxon>Streptophyta</taxon>
        <taxon>Embryophyta</taxon>
        <taxon>Tracheophyta</taxon>
        <taxon>Spermatophyta</taxon>
        <taxon>Magnoliopsida</taxon>
        <taxon>Liliopsida</taxon>
        <taxon>Araceae</taxon>
        <taxon>Pothoideae</taxon>
        <taxon>Potheae</taxon>
        <taxon>Anthurium</taxon>
    </lineage>
</organism>
<sequence>KDSSVKDKKLQKPLRVCITLWNYLLPPTRQAPPPPSSSPHLPIGQLTAAATMVDDFFGIPLRRLIRDPAVFSGWRPGSAGEMDWFETPSAHIFKINVPGFGRDDVKVQLEEEDVLHVRGEVAAPPSKNEEGVWRLAERGKGGFSRRVALPGGVKADQIKAHVENGVLTVVAPKEAAPPPKPRSRAIAVSSKL</sequence>
<gene>
    <name evidence="6" type="primary">HSP16.0_1</name>
    <name evidence="6" type="ORF">g.55162</name>
</gene>
<evidence type="ECO:0000313" key="6">
    <source>
        <dbReference type="EMBL" id="JAT43211.1"/>
    </source>
</evidence>
<dbReference type="EMBL" id="GDJX01024725">
    <property type="protein sequence ID" value="JAT43211.1"/>
    <property type="molecule type" value="Transcribed_RNA"/>
</dbReference>
<proteinExistence type="inferred from homology"/>
<dbReference type="SUPFAM" id="SSF49764">
    <property type="entry name" value="HSP20-like chaperones"/>
    <property type="match status" value="1"/>
</dbReference>
<evidence type="ECO:0000259" key="5">
    <source>
        <dbReference type="PROSITE" id="PS01031"/>
    </source>
</evidence>
<evidence type="ECO:0000256" key="4">
    <source>
        <dbReference type="SAM" id="MobiDB-lite"/>
    </source>
</evidence>
<accession>A0A1D1XLF9</accession>
<dbReference type="PANTHER" id="PTHR11527">
    <property type="entry name" value="HEAT-SHOCK PROTEIN 20 FAMILY MEMBER"/>
    <property type="match status" value="1"/>
</dbReference>
<dbReference type="InterPro" id="IPR002068">
    <property type="entry name" value="A-crystallin/Hsp20_dom"/>
</dbReference>
<dbReference type="PROSITE" id="PS01031">
    <property type="entry name" value="SHSP"/>
    <property type="match status" value="1"/>
</dbReference>
<reference evidence="6" key="1">
    <citation type="submission" date="2015-07" db="EMBL/GenBank/DDBJ databases">
        <title>Transcriptome Assembly of Anthurium amnicola.</title>
        <authorList>
            <person name="Suzuki J."/>
        </authorList>
    </citation>
    <scope>NUCLEOTIDE SEQUENCE</scope>
</reference>